<gene>
    <name evidence="2" type="ORF">C7U54_07480</name>
    <name evidence="1" type="ORF">C7U54_11720</name>
</gene>
<evidence type="ECO:0000313" key="2">
    <source>
        <dbReference type="EMBL" id="PST41196.1"/>
    </source>
</evidence>
<feature type="non-terminal residue" evidence="2">
    <location>
        <position position="99"/>
    </location>
</feature>
<organism evidence="2 3">
    <name type="scientific">Faecalibacillus intestinalis</name>
    <dbReference type="NCBI Taxonomy" id="1982626"/>
    <lineage>
        <taxon>Bacteria</taxon>
        <taxon>Bacillati</taxon>
        <taxon>Bacillota</taxon>
        <taxon>Erysipelotrichia</taxon>
        <taxon>Erysipelotrichales</taxon>
        <taxon>Coprobacillaceae</taxon>
        <taxon>Faecalibacillus</taxon>
    </lineage>
</organism>
<dbReference type="RefSeq" id="WP_146137620.1">
    <property type="nucleotide sequence ID" value="NZ_PYLQ01000008.1"/>
</dbReference>
<dbReference type="EMBL" id="PYLQ01000021">
    <property type="protein sequence ID" value="PST38191.1"/>
    <property type="molecule type" value="Genomic_DNA"/>
</dbReference>
<reference evidence="2 3" key="1">
    <citation type="journal article" date="2019" name="Int. J. Syst. Evol. Microbiol.">
        <title>Faecalibacillus intestinalis gen. nov., sp. nov. and Faecalibacillus faecis sp. nov., isolated from human faeces.</title>
        <authorList>
            <person name="Seo B."/>
            <person name="Jeon K."/>
            <person name="Baek I."/>
            <person name="Lee Y.M."/>
            <person name="Baek K."/>
            <person name="Ko G."/>
        </authorList>
    </citation>
    <scope>NUCLEOTIDE SEQUENCE [LARGE SCALE GENOMIC DNA]</scope>
    <source>
        <strain evidence="2 3">SNUG30099</strain>
    </source>
</reference>
<dbReference type="EMBL" id="PYLQ01000008">
    <property type="protein sequence ID" value="PST41196.1"/>
    <property type="molecule type" value="Genomic_DNA"/>
</dbReference>
<dbReference type="Proteomes" id="UP000240974">
    <property type="component" value="Unassembled WGS sequence"/>
</dbReference>
<dbReference type="AlphaFoldDB" id="A0A2T3G0Y6"/>
<protein>
    <submittedName>
        <fullName evidence="2">Uncharacterized protein</fullName>
    </submittedName>
</protein>
<proteinExistence type="predicted"/>
<name>A0A2T3G0Y6_9FIRM</name>
<evidence type="ECO:0000313" key="1">
    <source>
        <dbReference type="EMBL" id="PST38191.1"/>
    </source>
</evidence>
<sequence>MDKVLEITSNDHIIMIDKLCKRILGHPEILGRIIKGFIKEAKDVSLEEIIELIKEKKDQEGNSYFQQLNNVIDIAHHGRVEFDYFCCINLPQDDGTMKR</sequence>
<keyword evidence="3" id="KW-1185">Reference proteome</keyword>
<accession>A0A2T3G0Y6</accession>
<evidence type="ECO:0000313" key="3">
    <source>
        <dbReference type="Proteomes" id="UP000240974"/>
    </source>
</evidence>
<comment type="caution">
    <text evidence="2">The sequence shown here is derived from an EMBL/GenBank/DDBJ whole genome shotgun (WGS) entry which is preliminary data.</text>
</comment>